<evidence type="ECO:0000256" key="1">
    <source>
        <dbReference type="ARBA" id="ARBA00004442"/>
    </source>
</evidence>
<dbReference type="GeneID" id="78465770"/>
<evidence type="ECO:0000256" key="3">
    <source>
        <dbReference type="ARBA" id="ARBA00022448"/>
    </source>
</evidence>
<dbReference type="PANTHER" id="PTHR30026:SF20">
    <property type="entry name" value="OUTER MEMBRANE PROTEIN TOLC"/>
    <property type="match status" value="1"/>
</dbReference>
<dbReference type="GO" id="GO:0015562">
    <property type="term" value="F:efflux transmembrane transporter activity"/>
    <property type="evidence" value="ECO:0007669"/>
    <property type="project" value="InterPro"/>
</dbReference>
<evidence type="ECO:0000256" key="8">
    <source>
        <dbReference type="SAM" id="Coils"/>
    </source>
</evidence>
<keyword evidence="3" id="KW-0813">Transport</keyword>
<dbReference type="InterPro" id="IPR051906">
    <property type="entry name" value="TolC-like"/>
</dbReference>
<evidence type="ECO:0000256" key="6">
    <source>
        <dbReference type="ARBA" id="ARBA00023136"/>
    </source>
</evidence>
<keyword evidence="6" id="KW-0472">Membrane</keyword>
<evidence type="ECO:0000313" key="10">
    <source>
        <dbReference type="Proteomes" id="UP000308196"/>
    </source>
</evidence>
<evidence type="ECO:0000256" key="5">
    <source>
        <dbReference type="ARBA" id="ARBA00022692"/>
    </source>
</evidence>
<comment type="subcellular location">
    <subcellularLocation>
        <location evidence="1">Cell outer membrane</location>
    </subcellularLocation>
</comment>
<name>A0A4U9W8E4_9SPHI</name>
<protein>
    <submittedName>
        <fullName evidence="9">Type I secretion outer membrane protein, TolC family</fullName>
    </submittedName>
</protein>
<comment type="similarity">
    <text evidence="2">Belongs to the outer membrane factor (OMF) (TC 1.B.17) family.</text>
</comment>
<dbReference type="GO" id="GO:0009279">
    <property type="term" value="C:cell outer membrane"/>
    <property type="evidence" value="ECO:0007669"/>
    <property type="project" value="UniProtKB-SubCell"/>
</dbReference>
<evidence type="ECO:0000256" key="7">
    <source>
        <dbReference type="ARBA" id="ARBA00023237"/>
    </source>
</evidence>
<dbReference type="KEGG" id="stha:NCTC11429_05232"/>
<dbReference type="RefSeq" id="WP_028068669.1">
    <property type="nucleotide sequence ID" value="NZ_CP162525.1"/>
</dbReference>
<dbReference type="PANTHER" id="PTHR30026">
    <property type="entry name" value="OUTER MEMBRANE PROTEIN TOLC"/>
    <property type="match status" value="1"/>
</dbReference>
<keyword evidence="8" id="KW-0175">Coiled coil</keyword>
<dbReference type="Proteomes" id="UP000308196">
    <property type="component" value="Chromosome"/>
</dbReference>
<evidence type="ECO:0000256" key="2">
    <source>
        <dbReference type="ARBA" id="ARBA00007613"/>
    </source>
</evidence>
<dbReference type="InterPro" id="IPR003423">
    <property type="entry name" value="OMP_efflux"/>
</dbReference>
<dbReference type="SUPFAM" id="SSF56954">
    <property type="entry name" value="Outer membrane efflux proteins (OEP)"/>
    <property type="match status" value="1"/>
</dbReference>
<dbReference type="STRING" id="1123265.GCA_000686625_00570"/>
<sequence length="434" mass="50734">MDRLLNIFIFGFMILCCVKPVTVAAQTVTVTLKDCIRRGLDNNLQFQIEQLKVMRAEKGRRSKASRFLPQISGSISHNYYFGSTIDPASNARIESNIQSDNFGLDGSINLFNFAELWESTLQADDHIISLQSRSVIEREFQMNLIQTYYDALAAQEWKKVIEEQLRNSQEQVERISQEVAEGAKSESDMYDIRVVYTEEKKILQQTIQDEENQKLALLQLMNDNVLKPDDMVLVHEEIVLQQSRTNLSEHPKIRLEQTKRERLEHEYKQLLGPMLPKLTLSYSFGTFYSNKIKDVWDTSLKFDNQLSNNKNQFLGLNLIVPLFSRGDRMRARKVKRIEMQEQQLILEKTRLDLDNRYEQEQQKIRQYEGLYPVLYEHLEASKKSLQTTRTKFEFGRVDISAYKAAKNQVLSASYDLLKNHLYKLMAIEMVNTMQ</sequence>
<proteinExistence type="inferred from homology"/>
<gene>
    <name evidence="9" type="ORF">NCTC11429_05232</name>
</gene>
<dbReference type="GO" id="GO:0015288">
    <property type="term" value="F:porin activity"/>
    <property type="evidence" value="ECO:0007669"/>
    <property type="project" value="TreeGrafter"/>
</dbReference>
<dbReference type="GO" id="GO:1990281">
    <property type="term" value="C:efflux pump complex"/>
    <property type="evidence" value="ECO:0007669"/>
    <property type="project" value="TreeGrafter"/>
</dbReference>
<keyword evidence="5" id="KW-0812">Transmembrane</keyword>
<evidence type="ECO:0000256" key="4">
    <source>
        <dbReference type="ARBA" id="ARBA00022452"/>
    </source>
</evidence>
<dbReference type="Gene3D" id="1.20.1600.10">
    <property type="entry name" value="Outer membrane efflux proteins (OEP)"/>
    <property type="match status" value="1"/>
</dbReference>
<reference evidence="9 10" key="1">
    <citation type="submission" date="2019-05" db="EMBL/GenBank/DDBJ databases">
        <authorList>
            <consortium name="Pathogen Informatics"/>
        </authorList>
    </citation>
    <scope>NUCLEOTIDE SEQUENCE [LARGE SCALE GENOMIC DNA]</scope>
    <source>
        <strain evidence="9 10">NCTC11429</strain>
    </source>
</reference>
<dbReference type="AlphaFoldDB" id="A0A4U9W8E4"/>
<evidence type="ECO:0000313" key="9">
    <source>
        <dbReference type="EMBL" id="VTR55106.1"/>
    </source>
</evidence>
<feature type="coiled-coil region" evidence="8">
    <location>
        <begin position="158"/>
        <end position="220"/>
    </location>
</feature>
<keyword evidence="4" id="KW-1134">Transmembrane beta strand</keyword>
<organism evidence="9 10">
    <name type="scientific">Sphingobacterium thalpophilum</name>
    <dbReference type="NCBI Taxonomy" id="259"/>
    <lineage>
        <taxon>Bacteria</taxon>
        <taxon>Pseudomonadati</taxon>
        <taxon>Bacteroidota</taxon>
        <taxon>Sphingobacteriia</taxon>
        <taxon>Sphingobacteriales</taxon>
        <taxon>Sphingobacteriaceae</taxon>
        <taxon>Sphingobacterium</taxon>
    </lineage>
</organism>
<dbReference type="EMBL" id="LR590484">
    <property type="protein sequence ID" value="VTR55106.1"/>
    <property type="molecule type" value="Genomic_DNA"/>
</dbReference>
<keyword evidence="7" id="KW-0998">Cell outer membrane</keyword>
<dbReference type="Pfam" id="PF02321">
    <property type="entry name" value="OEP"/>
    <property type="match status" value="1"/>
</dbReference>
<accession>A0A4U9W8E4</accession>